<dbReference type="Gene3D" id="3.40.50.1820">
    <property type="entry name" value="alpha/beta hydrolase"/>
    <property type="match status" value="1"/>
</dbReference>
<dbReference type="Pfam" id="PF03959">
    <property type="entry name" value="FSH1"/>
    <property type="match status" value="1"/>
</dbReference>
<proteinExistence type="predicted"/>
<evidence type="ECO:0000259" key="1">
    <source>
        <dbReference type="Pfam" id="PF03959"/>
    </source>
</evidence>
<evidence type="ECO:0000313" key="2">
    <source>
        <dbReference type="EMBL" id="VDM51320.1"/>
    </source>
</evidence>
<sequence length="47" mass="5403">MVGWENSAKLVDLFDKDKVKIIEHPGGHFVPTLSAIRTSFVDLWEEF</sequence>
<name>A0A3P7GRD1_TOXCA</name>
<organism evidence="2">
    <name type="scientific">Toxocara canis</name>
    <name type="common">Canine roundworm</name>
    <dbReference type="NCBI Taxonomy" id="6265"/>
    <lineage>
        <taxon>Eukaryota</taxon>
        <taxon>Metazoa</taxon>
        <taxon>Ecdysozoa</taxon>
        <taxon>Nematoda</taxon>
        <taxon>Chromadorea</taxon>
        <taxon>Rhabditida</taxon>
        <taxon>Spirurina</taxon>
        <taxon>Ascaridomorpha</taxon>
        <taxon>Ascaridoidea</taxon>
        <taxon>Toxocaridae</taxon>
        <taxon>Toxocara</taxon>
    </lineage>
</organism>
<gene>
    <name evidence="2" type="ORF">TCNE_LOCUS19999</name>
</gene>
<protein>
    <recommendedName>
        <fullName evidence="1">Serine hydrolase domain-containing protein</fullName>
    </recommendedName>
</protein>
<dbReference type="EMBL" id="UYWY01027943">
    <property type="protein sequence ID" value="VDM51320.1"/>
    <property type="molecule type" value="Genomic_DNA"/>
</dbReference>
<accession>A0A3P7GRD1</accession>
<dbReference type="AlphaFoldDB" id="A0A3P7GRD1"/>
<feature type="domain" description="Serine hydrolase" evidence="1">
    <location>
        <begin position="4"/>
        <end position="38"/>
    </location>
</feature>
<dbReference type="InterPro" id="IPR005645">
    <property type="entry name" value="FSH-like_dom"/>
</dbReference>
<reference evidence="2" key="1">
    <citation type="submission" date="2018-11" db="EMBL/GenBank/DDBJ databases">
        <authorList>
            <consortium name="Pathogen Informatics"/>
        </authorList>
    </citation>
    <scope>NUCLEOTIDE SEQUENCE [LARGE SCALE GENOMIC DNA]</scope>
</reference>
<dbReference type="InterPro" id="IPR029058">
    <property type="entry name" value="AB_hydrolase_fold"/>
</dbReference>